<feature type="compositionally biased region" description="Acidic residues" evidence="5">
    <location>
        <begin position="746"/>
        <end position="759"/>
    </location>
</feature>
<feature type="chain" id="PRO_5004381956" evidence="6">
    <location>
        <begin position="17"/>
        <end position="932"/>
    </location>
</feature>
<dbReference type="InterPro" id="IPR013126">
    <property type="entry name" value="Hsp_70_fam"/>
</dbReference>
<keyword evidence="2" id="KW-0256">Endoplasmic reticulum</keyword>
<dbReference type="GO" id="GO:0030968">
    <property type="term" value="P:endoplasmic reticulum unfolded protein response"/>
    <property type="evidence" value="ECO:0007669"/>
    <property type="project" value="TreeGrafter"/>
</dbReference>
<dbReference type="Gene3D" id="3.30.30.30">
    <property type="match status" value="1"/>
</dbReference>
<keyword evidence="6" id="KW-0732">Signal</keyword>
<dbReference type="Gene3D" id="3.90.640.10">
    <property type="entry name" value="Actin, Chain A, domain 4"/>
    <property type="match status" value="1"/>
</dbReference>
<organism evidence="7 8">
    <name type="scientific">Taphrina deformans (strain PYCC 5710 / ATCC 11124 / CBS 356.35 / IMI 108563 / JCM 9778 / NBRC 8474)</name>
    <name type="common">Peach leaf curl fungus</name>
    <name type="synonym">Lalaria deformans</name>
    <dbReference type="NCBI Taxonomy" id="1097556"/>
    <lineage>
        <taxon>Eukaryota</taxon>
        <taxon>Fungi</taxon>
        <taxon>Dikarya</taxon>
        <taxon>Ascomycota</taxon>
        <taxon>Taphrinomycotina</taxon>
        <taxon>Taphrinomycetes</taxon>
        <taxon>Taphrinales</taxon>
        <taxon>Taphrinaceae</taxon>
        <taxon>Taphrina</taxon>
    </lineage>
</organism>
<name>R4X9X3_TAPDE</name>
<feature type="compositionally biased region" description="Basic and acidic residues" evidence="5">
    <location>
        <begin position="547"/>
        <end position="558"/>
    </location>
</feature>
<keyword evidence="3" id="KW-0067">ATP-binding</keyword>
<feature type="region of interest" description="Disordered" evidence="5">
    <location>
        <begin position="547"/>
        <end position="571"/>
    </location>
</feature>
<dbReference type="AlphaFoldDB" id="R4X9X3"/>
<evidence type="ECO:0000313" key="8">
    <source>
        <dbReference type="Proteomes" id="UP000013776"/>
    </source>
</evidence>
<evidence type="ECO:0000256" key="1">
    <source>
        <dbReference type="ARBA" id="ARBA00022741"/>
    </source>
</evidence>
<evidence type="ECO:0000256" key="6">
    <source>
        <dbReference type="SAM" id="SignalP"/>
    </source>
</evidence>
<dbReference type="OrthoDB" id="10262720at2759"/>
<dbReference type="InterPro" id="IPR029047">
    <property type="entry name" value="HSP70_peptide-bd_sf"/>
</dbReference>
<dbReference type="Gene3D" id="1.20.1270.10">
    <property type="match status" value="1"/>
</dbReference>
<dbReference type="PANTHER" id="PTHR45639">
    <property type="entry name" value="HSC70CB, ISOFORM G-RELATED"/>
    <property type="match status" value="1"/>
</dbReference>
<feature type="compositionally biased region" description="Low complexity" evidence="5">
    <location>
        <begin position="865"/>
        <end position="884"/>
    </location>
</feature>
<evidence type="ECO:0000256" key="5">
    <source>
        <dbReference type="SAM" id="MobiDB-lite"/>
    </source>
</evidence>
<keyword evidence="8" id="KW-1185">Reference proteome</keyword>
<evidence type="ECO:0000256" key="3">
    <source>
        <dbReference type="ARBA" id="ARBA00022840"/>
    </source>
</evidence>
<dbReference type="Gene3D" id="2.60.34.10">
    <property type="entry name" value="Substrate Binding Domain Of DNAk, Chain A, domain 1"/>
    <property type="match status" value="1"/>
</dbReference>
<accession>R4X9X3</accession>
<dbReference type="FunFam" id="3.90.640.10:FF:000004">
    <property type="entry name" value="Heat shock 70 kDa protein 4"/>
    <property type="match status" value="1"/>
</dbReference>
<dbReference type="PANTHER" id="PTHR45639:SF3">
    <property type="entry name" value="HYPOXIA UP-REGULATED PROTEIN 1"/>
    <property type="match status" value="1"/>
</dbReference>
<keyword evidence="1" id="KW-0547">Nucleotide-binding</keyword>
<dbReference type="InterPro" id="IPR043129">
    <property type="entry name" value="ATPase_NBD"/>
</dbReference>
<evidence type="ECO:0000313" key="7">
    <source>
        <dbReference type="EMBL" id="CCG81029.1"/>
    </source>
</evidence>
<gene>
    <name evidence="7" type="ORF">TAPDE_000708</name>
</gene>
<evidence type="ECO:0000256" key="2">
    <source>
        <dbReference type="ARBA" id="ARBA00022824"/>
    </source>
</evidence>
<feature type="region of interest" description="Disordered" evidence="5">
    <location>
        <begin position="726"/>
        <end position="789"/>
    </location>
</feature>
<dbReference type="GO" id="GO:0034663">
    <property type="term" value="C:endoplasmic reticulum chaperone complex"/>
    <property type="evidence" value="ECO:0007669"/>
    <property type="project" value="TreeGrafter"/>
</dbReference>
<sequence>MRLPSVHLLLWHAASAAVLSIDYGTEWTKAALVKPGIPLEIVLTKDTKRKEQSVIAFKGEERLYGGDAANMGARIPQYTYPALKSLLGKSYDSKAVKEYNLLYPAVKLSQTAQNGIAVGQGAETFTVEELVAMEFINMRKNAELMASGEIRDAVLTVPPFFDHRQRAALLTAAELANLRPLELLNDGLAVAMDYAKSRTFDQPQIHAIFDVGAGSTSATIVRFSSASVKDVGRLNKTVTTIEVLGTEATDRVSGNVMSERIFHHLVEEFDTSKAEKASSSVKTNPRALARLLKEATRVKQVLSANNEAAVSVESLHDDLDFRYKITRTTFERLTSDLGTVTTEVVAKALTIAKTAVSEIDSLILHGGAARVPFVQKALLDVVAESQIARNVNADEAAVMGAVFRGAGLSGSFRVKELQIRDVSAIRYSYEQGRTRETLFEQNTSFGTTKNITLPNVDADFEIIITSDMPQTVQAAQEVANFAFQDVSNSVNSFVKKSGCQAADLVITFILNYSGIATIHDASVVCEVDDRPGVADKLKGWFGSKESATAKDTGEKGKTVTENAEDEPPKKLQKSKRLSYVSSNTAHSLQHNEKELSLGKIAKYEKFDNQRIALQTARNGLEAYIYKVRDLLENDGFQQVSSDREREDLKALAAAANEWIYDEGESATLDELVSKKKAMTDISDKVLFRKQESGLRQQKIDALQKQLSSARKFIKTQSAKIAEYASKVAENSEKAKRDAATKKSNSDEDDNGNEEQEITDTGDSNSSNTTKDDEIELPEPVYSETELTNLGDKLDRNEKWLSIKIAEQAALGSAEDPALLTADLEKRTSRITEDFMYLLRKATYAEQSKTKSKPKQKSSTVRPKTKTSASAQSASSQKDAASKATRINSQDAPEPSPAVTPSAGEQVADPSTERNDPVPEAAPVANDEKHDEL</sequence>
<dbReference type="EMBL" id="CAHR02000023">
    <property type="protein sequence ID" value="CCG81029.1"/>
    <property type="molecule type" value="Genomic_DNA"/>
</dbReference>
<feature type="compositionally biased region" description="Basic and acidic residues" evidence="5">
    <location>
        <begin position="729"/>
        <end position="745"/>
    </location>
</feature>
<dbReference type="CDD" id="cd10230">
    <property type="entry name" value="ASKHA_NBD_HSP70_HYOU1"/>
    <property type="match status" value="1"/>
</dbReference>
<comment type="caution">
    <text evidence="7">The sequence shown here is derived from an EMBL/GenBank/DDBJ whole genome shotgun (WGS) entry which is preliminary data.</text>
</comment>
<evidence type="ECO:0000256" key="4">
    <source>
        <dbReference type="ARBA" id="ARBA00023186"/>
    </source>
</evidence>
<dbReference type="GO" id="GO:0005524">
    <property type="term" value="F:ATP binding"/>
    <property type="evidence" value="ECO:0007669"/>
    <property type="project" value="UniProtKB-KW"/>
</dbReference>
<dbReference type="eggNOG" id="KOG0104">
    <property type="taxonomic scope" value="Eukaryota"/>
</dbReference>
<dbReference type="VEuPathDB" id="FungiDB:TAPDE_000708"/>
<dbReference type="Pfam" id="PF00012">
    <property type="entry name" value="HSP70"/>
    <property type="match status" value="1"/>
</dbReference>
<feature type="region of interest" description="Disordered" evidence="5">
    <location>
        <begin position="843"/>
        <end position="932"/>
    </location>
</feature>
<dbReference type="SUPFAM" id="SSF53067">
    <property type="entry name" value="Actin-like ATPase domain"/>
    <property type="match status" value="2"/>
</dbReference>
<feature type="signal peptide" evidence="6">
    <location>
        <begin position="1"/>
        <end position="16"/>
    </location>
</feature>
<dbReference type="InterPro" id="IPR029048">
    <property type="entry name" value="HSP70_C_sf"/>
</dbReference>
<proteinExistence type="predicted"/>
<dbReference type="SUPFAM" id="SSF100934">
    <property type="entry name" value="Heat shock protein 70kD (HSP70), C-terminal subdomain"/>
    <property type="match status" value="1"/>
</dbReference>
<protein>
    <submittedName>
        <fullName evidence="7">Related to stress protein ORP150</fullName>
    </submittedName>
</protein>
<reference evidence="7 8" key="1">
    <citation type="journal article" date="2013" name="MBio">
        <title>Genome sequencing of the plant pathogen Taphrina deformans, the causal agent of peach leaf curl.</title>
        <authorList>
            <person name="Cisse O.H."/>
            <person name="Almeida J.M.G.C.F."/>
            <person name="Fonseca A."/>
            <person name="Kumar A.A."/>
            <person name="Salojaervi J."/>
            <person name="Overmyer K."/>
            <person name="Hauser P.M."/>
            <person name="Pagni M."/>
        </authorList>
    </citation>
    <scope>NUCLEOTIDE SEQUENCE [LARGE SCALE GENOMIC DNA]</scope>
    <source>
        <strain evidence="8">PYCC 5710 / ATCC 11124 / CBS 356.35 / IMI 108563 / JCM 9778 / NBRC 8474</strain>
    </source>
</reference>
<dbReference type="Proteomes" id="UP000013776">
    <property type="component" value="Unassembled WGS sequence"/>
</dbReference>
<keyword evidence="4" id="KW-0143">Chaperone</keyword>
<dbReference type="GO" id="GO:0140662">
    <property type="term" value="F:ATP-dependent protein folding chaperone"/>
    <property type="evidence" value="ECO:0007669"/>
    <property type="project" value="InterPro"/>
</dbReference>
<dbReference type="PRINTS" id="PR00301">
    <property type="entry name" value="HEATSHOCK70"/>
</dbReference>
<dbReference type="STRING" id="1097556.R4X9X3"/>
<dbReference type="Gene3D" id="3.30.420.40">
    <property type="match status" value="2"/>
</dbReference>